<gene>
    <name evidence="3" type="ORF">SAMN02745702_00553</name>
</gene>
<dbReference type="OrthoDB" id="9792284at2"/>
<accession>A0A1T4VKI1</accession>
<dbReference type="InterPro" id="IPR006286">
    <property type="entry name" value="C56_PfpI-like"/>
</dbReference>
<dbReference type="CDD" id="cd03134">
    <property type="entry name" value="GATase1_PfpI_like"/>
    <property type="match status" value="1"/>
</dbReference>
<keyword evidence="3" id="KW-0645">Protease</keyword>
<dbReference type="Pfam" id="PF01965">
    <property type="entry name" value="DJ-1_PfpI"/>
    <property type="match status" value="1"/>
</dbReference>
<dbReference type="SUPFAM" id="SSF52317">
    <property type="entry name" value="Class I glutamine amidotransferase-like"/>
    <property type="match status" value="1"/>
</dbReference>
<keyword evidence="3" id="KW-0378">Hydrolase</keyword>
<dbReference type="PROSITE" id="PS51276">
    <property type="entry name" value="PEPTIDASE_C56_PFPI"/>
    <property type="match status" value="1"/>
</dbReference>
<reference evidence="3 4" key="1">
    <citation type="submission" date="2017-02" db="EMBL/GenBank/DDBJ databases">
        <authorList>
            <person name="Peterson S.W."/>
        </authorList>
    </citation>
    <scope>NUCLEOTIDE SEQUENCE [LARGE SCALE GENOMIC DNA]</scope>
    <source>
        <strain evidence="3 4">DSM 18034</strain>
    </source>
</reference>
<dbReference type="AlphaFoldDB" id="A0A1T4VKI1"/>
<dbReference type="RefSeq" id="WP_078683845.1">
    <property type="nucleotide sequence ID" value="NZ_FUYA01000001.1"/>
</dbReference>
<comment type="similarity">
    <text evidence="1">Belongs to the peptidase C56 family.</text>
</comment>
<sequence>MQELLGKIALVFVEDNYEDLELWYPVLRLREAGAEVLIAGPEKDHSYVSKHGYPCVADIAIRDVSPERYHLLIIPGGFAPDRLRRSQHVKDITRAMHEAGKPIAHICHGGWVPVSANILDGFRCTSTVAIADDIRNAGGRWEDAEVVVDRNQISSRKPDDLPAFMQAVIAVAKG</sequence>
<evidence type="ECO:0000256" key="1">
    <source>
        <dbReference type="ARBA" id="ARBA00008542"/>
    </source>
</evidence>
<organism evidence="3 4">
    <name type="scientific">Desulfobaculum bizertense DSM 18034</name>
    <dbReference type="NCBI Taxonomy" id="1121442"/>
    <lineage>
        <taxon>Bacteria</taxon>
        <taxon>Pseudomonadati</taxon>
        <taxon>Thermodesulfobacteriota</taxon>
        <taxon>Desulfovibrionia</taxon>
        <taxon>Desulfovibrionales</taxon>
        <taxon>Desulfovibrionaceae</taxon>
        <taxon>Desulfobaculum</taxon>
    </lineage>
</organism>
<evidence type="ECO:0000313" key="3">
    <source>
        <dbReference type="EMBL" id="SKA65472.1"/>
    </source>
</evidence>
<feature type="domain" description="DJ-1/PfpI" evidence="2">
    <location>
        <begin position="9"/>
        <end position="169"/>
    </location>
</feature>
<dbReference type="GO" id="GO:0006508">
    <property type="term" value="P:proteolysis"/>
    <property type="evidence" value="ECO:0007669"/>
    <property type="project" value="UniProtKB-KW"/>
</dbReference>
<dbReference type="EMBL" id="FUYA01000001">
    <property type="protein sequence ID" value="SKA65472.1"/>
    <property type="molecule type" value="Genomic_DNA"/>
</dbReference>
<dbReference type="Gene3D" id="3.40.50.880">
    <property type="match status" value="1"/>
</dbReference>
<keyword evidence="4" id="KW-1185">Reference proteome</keyword>
<dbReference type="STRING" id="1121442.SAMN02745702_00553"/>
<dbReference type="InterPro" id="IPR029062">
    <property type="entry name" value="Class_I_gatase-like"/>
</dbReference>
<dbReference type="PANTHER" id="PTHR42733:SF13">
    <property type="entry name" value="DJ-1_PFPI DOMAIN-CONTAINING PROTEIN"/>
    <property type="match status" value="1"/>
</dbReference>
<name>A0A1T4VKI1_9BACT</name>
<dbReference type="PANTHER" id="PTHR42733">
    <property type="entry name" value="DJ-1 PROTEIN"/>
    <property type="match status" value="1"/>
</dbReference>
<proteinExistence type="inferred from homology"/>
<protein>
    <submittedName>
        <fullName evidence="3">Protease I</fullName>
    </submittedName>
</protein>
<evidence type="ECO:0000313" key="4">
    <source>
        <dbReference type="Proteomes" id="UP000189733"/>
    </source>
</evidence>
<dbReference type="NCBIfam" id="TIGR01382">
    <property type="entry name" value="PfpI"/>
    <property type="match status" value="1"/>
</dbReference>
<dbReference type="InterPro" id="IPR002818">
    <property type="entry name" value="DJ-1/PfpI"/>
</dbReference>
<dbReference type="GO" id="GO:0008233">
    <property type="term" value="F:peptidase activity"/>
    <property type="evidence" value="ECO:0007669"/>
    <property type="project" value="UniProtKB-KW"/>
</dbReference>
<dbReference type="Proteomes" id="UP000189733">
    <property type="component" value="Unassembled WGS sequence"/>
</dbReference>
<evidence type="ECO:0000259" key="2">
    <source>
        <dbReference type="Pfam" id="PF01965"/>
    </source>
</evidence>